<keyword evidence="2" id="KW-1185">Reference proteome</keyword>
<evidence type="ECO:0000313" key="2">
    <source>
        <dbReference type="Proteomes" id="UP001487740"/>
    </source>
</evidence>
<proteinExistence type="predicted"/>
<comment type="caution">
    <text evidence="1">The sequence shown here is derived from an EMBL/GenBank/DDBJ whole genome shotgun (WGS) entry which is preliminary data.</text>
</comment>
<gene>
    <name evidence="1" type="ORF">O3P69_009896</name>
</gene>
<protein>
    <submittedName>
        <fullName evidence="1">Uncharacterized protein</fullName>
    </submittedName>
</protein>
<sequence length="138" mass="15689">MIFQDIMNSEKRFRTFVANRIVLIKEWITSLRMGTFSTYVKPQLLDSELSQDAGSCWIIKSCVVCRRNNWTPNRLQRQASLSKDRVTCMLAPFSSTGVDCFGAFLVKVGRSRVKQWGCLFTCNGYTSGASRGADITRR</sequence>
<dbReference type="PANTHER" id="PTHR47331:SF1">
    <property type="entry name" value="GAG-LIKE PROTEIN"/>
    <property type="match status" value="1"/>
</dbReference>
<reference evidence="1 2" key="1">
    <citation type="submission" date="2023-03" db="EMBL/GenBank/DDBJ databases">
        <title>High-quality genome of Scylla paramamosain provides insights in environmental adaptation.</title>
        <authorList>
            <person name="Zhang L."/>
        </authorList>
    </citation>
    <scope>NUCLEOTIDE SEQUENCE [LARGE SCALE GENOMIC DNA]</scope>
    <source>
        <strain evidence="1">LZ_2023a</strain>
        <tissue evidence="1">Muscle</tissue>
    </source>
</reference>
<dbReference type="PANTHER" id="PTHR47331">
    <property type="entry name" value="PHD-TYPE DOMAIN-CONTAINING PROTEIN"/>
    <property type="match status" value="1"/>
</dbReference>
<dbReference type="AlphaFoldDB" id="A0AAW0SNP0"/>
<dbReference type="EMBL" id="JARAKH010000048">
    <property type="protein sequence ID" value="KAK8376589.1"/>
    <property type="molecule type" value="Genomic_DNA"/>
</dbReference>
<name>A0AAW0SNP0_SCYPA</name>
<dbReference type="Proteomes" id="UP001487740">
    <property type="component" value="Unassembled WGS sequence"/>
</dbReference>
<accession>A0AAW0SNP0</accession>
<evidence type="ECO:0000313" key="1">
    <source>
        <dbReference type="EMBL" id="KAK8376589.1"/>
    </source>
</evidence>
<organism evidence="1 2">
    <name type="scientific">Scylla paramamosain</name>
    <name type="common">Mud crab</name>
    <dbReference type="NCBI Taxonomy" id="85552"/>
    <lineage>
        <taxon>Eukaryota</taxon>
        <taxon>Metazoa</taxon>
        <taxon>Ecdysozoa</taxon>
        <taxon>Arthropoda</taxon>
        <taxon>Crustacea</taxon>
        <taxon>Multicrustacea</taxon>
        <taxon>Malacostraca</taxon>
        <taxon>Eumalacostraca</taxon>
        <taxon>Eucarida</taxon>
        <taxon>Decapoda</taxon>
        <taxon>Pleocyemata</taxon>
        <taxon>Brachyura</taxon>
        <taxon>Eubrachyura</taxon>
        <taxon>Portunoidea</taxon>
        <taxon>Portunidae</taxon>
        <taxon>Portuninae</taxon>
        <taxon>Scylla</taxon>
    </lineage>
</organism>